<dbReference type="PANTHER" id="PTHR35317">
    <property type="entry name" value="OS04G0629600 PROTEIN"/>
    <property type="match status" value="1"/>
</dbReference>
<keyword evidence="2" id="KW-1185">Reference proteome</keyword>
<dbReference type="Proteomes" id="UP001231189">
    <property type="component" value="Unassembled WGS sequence"/>
</dbReference>
<evidence type="ECO:0000313" key="1">
    <source>
        <dbReference type="EMBL" id="KAK1652310.1"/>
    </source>
</evidence>
<reference evidence="1" key="1">
    <citation type="submission" date="2023-07" db="EMBL/GenBank/DDBJ databases">
        <title>A chromosome-level genome assembly of Lolium multiflorum.</title>
        <authorList>
            <person name="Chen Y."/>
            <person name="Copetti D."/>
            <person name="Kolliker R."/>
            <person name="Studer B."/>
        </authorList>
    </citation>
    <scope>NUCLEOTIDE SEQUENCE</scope>
    <source>
        <strain evidence="1">02402/16</strain>
        <tissue evidence="1">Leaf</tissue>
    </source>
</reference>
<dbReference type="PANTHER" id="PTHR35317:SF23">
    <property type="entry name" value="OS04G0629600 PROTEIN"/>
    <property type="match status" value="1"/>
</dbReference>
<name>A0AAD8WE58_LOLMU</name>
<comment type="caution">
    <text evidence="1">The sequence shown here is derived from an EMBL/GenBank/DDBJ whole genome shotgun (WGS) entry which is preliminary data.</text>
</comment>
<dbReference type="Pfam" id="PF14223">
    <property type="entry name" value="Retrotran_gag_2"/>
    <property type="match status" value="1"/>
</dbReference>
<proteinExistence type="predicted"/>
<dbReference type="AlphaFoldDB" id="A0AAD8WE58"/>
<sequence length="210" mass="24040">MDGGVPWTWFVARCSGERHHRTRMMQGRSGRLAPLSMVASLPSAAMRYDAVEQLTGSNFPRWKNSIELCLAFNEFDYALREDKPVAPVAGATGYDELKKTYDSKMEKWDKSNHVAMLVMNSSISPEIIGALPKKDTAKEFMEALEEQFKGSEKVYAHELFHKLLGKYKNDGDVRGHILRMINASNKLKHLKCELIRLRRIDNFLCSMPHY</sequence>
<accession>A0AAD8WE58</accession>
<organism evidence="1 2">
    <name type="scientific">Lolium multiflorum</name>
    <name type="common">Italian ryegrass</name>
    <name type="synonym">Lolium perenne subsp. multiflorum</name>
    <dbReference type="NCBI Taxonomy" id="4521"/>
    <lineage>
        <taxon>Eukaryota</taxon>
        <taxon>Viridiplantae</taxon>
        <taxon>Streptophyta</taxon>
        <taxon>Embryophyta</taxon>
        <taxon>Tracheophyta</taxon>
        <taxon>Spermatophyta</taxon>
        <taxon>Magnoliopsida</taxon>
        <taxon>Liliopsida</taxon>
        <taxon>Poales</taxon>
        <taxon>Poaceae</taxon>
        <taxon>BOP clade</taxon>
        <taxon>Pooideae</taxon>
        <taxon>Poodae</taxon>
        <taxon>Poeae</taxon>
        <taxon>Poeae Chloroplast Group 2 (Poeae type)</taxon>
        <taxon>Loliodinae</taxon>
        <taxon>Loliinae</taxon>
        <taxon>Lolium</taxon>
    </lineage>
</organism>
<gene>
    <name evidence="1" type="ORF">QYE76_070115</name>
</gene>
<dbReference type="EMBL" id="JAUUTY010000004">
    <property type="protein sequence ID" value="KAK1652310.1"/>
    <property type="molecule type" value="Genomic_DNA"/>
</dbReference>
<protein>
    <submittedName>
        <fullName evidence="1">Uncharacterized protein</fullName>
    </submittedName>
</protein>
<evidence type="ECO:0000313" key="2">
    <source>
        <dbReference type="Proteomes" id="UP001231189"/>
    </source>
</evidence>